<evidence type="ECO:0000313" key="2">
    <source>
        <dbReference type="Proteomes" id="UP000499080"/>
    </source>
</evidence>
<comment type="caution">
    <text evidence="1">The sequence shown here is derived from an EMBL/GenBank/DDBJ whole genome shotgun (WGS) entry which is preliminary data.</text>
</comment>
<accession>A0A4Y2N967</accession>
<sequence>MLKKLVNFAAQLKFTNEKFGPVIDKSGEQFICLYKKDPEEHSRLTKFLKEISIECFVIIPKWEGPIKVVVRDIPWETRPHQIKEFLEDVHKFNLTRLFNSLNFALSALFHYFR</sequence>
<proteinExistence type="predicted"/>
<gene>
    <name evidence="1" type="ORF">AVEN_2895_1</name>
</gene>
<dbReference type="OrthoDB" id="6473301at2759"/>
<protein>
    <submittedName>
        <fullName evidence="1">Uncharacterized protein</fullName>
    </submittedName>
</protein>
<dbReference type="EMBL" id="BGPR01008664">
    <property type="protein sequence ID" value="GBN35219.1"/>
    <property type="molecule type" value="Genomic_DNA"/>
</dbReference>
<dbReference type="AlphaFoldDB" id="A0A4Y2N967"/>
<dbReference type="Proteomes" id="UP000499080">
    <property type="component" value="Unassembled WGS sequence"/>
</dbReference>
<reference evidence="1 2" key="1">
    <citation type="journal article" date="2019" name="Sci. Rep.">
        <title>Orb-weaving spider Araneus ventricosus genome elucidates the spidroin gene catalogue.</title>
        <authorList>
            <person name="Kono N."/>
            <person name="Nakamura H."/>
            <person name="Ohtoshi R."/>
            <person name="Moran D.A.P."/>
            <person name="Shinohara A."/>
            <person name="Yoshida Y."/>
            <person name="Fujiwara M."/>
            <person name="Mori M."/>
            <person name="Tomita M."/>
            <person name="Arakawa K."/>
        </authorList>
    </citation>
    <scope>NUCLEOTIDE SEQUENCE [LARGE SCALE GENOMIC DNA]</scope>
</reference>
<name>A0A4Y2N967_ARAVE</name>
<organism evidence="1 2">
    <name type="scientific">Araneus ventricosus</name>
    <name type="common">Orbweaver spider</name>
    <name type="synonym">Epeira ventricosa</name>
    <dbReference type="NCBI Taxonomy" id="182803"/>
    <lineage>
        <taxon>Eukaryota</taxon>
        <taxon>Metazoa</taxon>
        <taxon>Ecdysozoa</taxon>
        <taxon>Arthropoda</taxon>
        <taxon>Chelicerata</taxon>
        <taxon>Arachnida</taxon>
        <taxon>Araneae</taxon>
        <taxon>Araneomorphae</taxon>
        <taxon>Entelegynae</taxon>
        <taxon>Araneoidea</taxon>
        <taxon>Araneidae</taxon>
        <taxon>Araneus</taxon>
    </lineage>
</organism>
<evidence type="ECO:0000313" key="1">
    <source>
        <dbReference type="EMBL" id="GBN35219.1"/>
    </source>
</evidence>
<keyword evidence="2" id="KW-1185">Reference proteome</keyword>